<dbReference type="Proteomes" id="UP000789759">
    <property type="component" value="Unassembled WGS sequence"/>
</dbReference>
<accession>A0A9N9CHA8</accession>
<proteinExistence type="predicted"/>
<gene>
    <name evidence="1" type="ORF">CPELLU_LOCUS7022</name>
</gene>
<comment type="caution">
    <text evidence="1">The sequence shown here is derived from an EMBL/GenBank/DDBJ whole genome shotgun (WGS) entry which is preliminary data.</text>
</comment>
<dbReference type="EMBL" id="CAJVQA010004570">
    <property type="protein sequence ID" value="CAG8601669.1"/>
    <property type="molecule type" value="Genomic_DNA"/>
</dbReference>
<evidence type="ECO:0000313" key="2">
    <source>
        <dbReference type="Proteomes" id="UP000789759"/>
    </source>
</evidence>
<sequence>MAIQDEHERMMLLYNEFVKDNVVSTEDRAVNQYTETLWQLIEDFTTAFGYPDPTQHYLFKHAQEINQNSYIRMFNFYRNSLVRLYNILNEEIYKTKKEIAKERRTKDLVNVSAKKYLLAIKD</sequence>
<keyword evidence="2" id="KW-1185">Reference proteome</keyword>
<organism evidence="1 2">
    <name type="scientific">Cetraspora pellucida</name>
    <dbReference type="NCBI Taxonomy" id="1433469"/>
    <lineage>
        <taxon>Eukaryota</taxon>
        <taxon>Fungi</taxon>
        <taxon>Fungi incertae sedis</taxon>
        <taxon>Mucoromycota</taxon>
        <taxon>Glomeromycotina</taxon>
        <taxon>Glomeromycetes</taxon>
        <taxon>Diversisporales</taxon>
        <taxon>Gigasporaceae</taxon>
        <taxon>Cetraspora</taxon>
    </lineage>
</organism>
<protein>
    <submittedName>
        <fullName evidence="1">22876_t:CDS:1</fullName>
    </submittedName>
</protein>
<evidence type="ECO:0000313" key="1">
    <source>
        <dbReference type="EMBL" id="CAG8601669.1"/>
    </source>
</evidence>
<reference evidence="1" key="1">
    <citation type="submission" date="2021-06" db="EMBL/GenBank/DDBJ databases">
        <authorList>
            <person name="Kallberg Y."/>
            <person name="Tangrot J."/>
            <person name="Rosling A."/>
        </authorList>
    </citation>
    <scope>NUCLEOTIDE SEQUENCE</scope>
    <source>
        <strain evidence="1">FL966</strain>
    </source>
</reference>
<name>A0A9N9CHA8_9GLOM</name>
<dbReference type="OrthoDB" id="2372876at2759"/>
<dbReference type="AlphaFoldDB" id="A0A9N9CHA8"/>